<proteinExistence type="predicted"/>
<name>A0A8I6THG4_CIMLE</name>
<organism evidence="1 2">
    <name type="scientific">Cimex lectularius</name>
    <name type="common">Bed bug</name>
    <name type="synonym">Acanthia lectularia</name>
    <dbReference type="NCBI Taxonomy" id="79782"/>
    <lineage>
        <taxon>Eukaryota</taxon>
        <taxon>Metazoa</taxon>
        <taxon>Ecdysozoa</taxon>
        <taxon>Arthropoda</taxon>
        <taxon>Hexapoda</taxon>
        <taxon>Insecta</taxon>
        <taxon>Pterygota</taxon>
        <taxon>Neoptera</taxon>
        <taxon>Paraneoptera</taxon>
        <taxon>Hemiptera</taxon>
        <taxon>Heteroptera</taxon>
        <taxon>Panheteroptera</taxon>
        <taxon>Cimicomorpha</taxon>
        <taxon>Cimicidae</taxon>
        <taxon>Cimex</taxon>
    </lineage>
</organism>
<dbReference type="Gene3D" id="3.30.2350.10">
    <property type="entry name" value="Pseudouridine synthase"/>
    <property type="match status" value="1"/>
</dbReference>
<dbReference type="RefSeq" id="XP_014249301.1">
    <property type="nucleotide sequence ID" value="XM_014393815.2"/>
</dbReference>
<dbReference type="GO" id="GO:0003723">
    <property type="term" value="F:RNA binding"/>
    <property type="evidence" value="ECO:0007669"/>
    <property type="project" value="InterPro"/>
</dbReference>
<dbReference type="KEGG" id="clec:106666541"/>
<evidence type="ECO:0000313" key="1">
    <source>
        <dbReference type="EnsemblMetazoa" id="XP_014249301.1"/>
    </source>
</evidence>
<reference evidence="1" key="1">
    <citation type="submission" date="2022-01" db="UniProtKB">
        <authorList>
            <consortium name="EnsemblMetazoa"/>
        </authorList>
    </citation>
    <scope>IDENTIFICATION</scope>
</reference>
<dbReference type="EnsemblMetazoa" id="XM_014393815.2">
    <property type="protein sequence ID" value="XP_014249301.1"/>
    <property type="gene ID" value="LOC106666541"/>
</dbReference>
<dbReference type="OMA" id="PPAWYHL"/>
<dbReference type="GeneID" id="106666541"/>
<protein>
    <submittedName>
        <fullName evidence="1">Uncharacterized protein</fullName>
    </submittedName>
</protein>
<dbReference type="GO" id="GO:0001522">
    <property type="term" value="P:pseudouridine synthesis"/>
    <property type="evidence" value="ECO:0007669"/>
    <property type="project" value="InterPro"/>
</dbReference>
<accession>A0A8I6THG4</accession>
<dbReference type="AlphaFoldDB" id="A0A8I6THG4"/>
<dbReference type="SUPFAM" id="SSF55120">
    <property type="entry name" value="Pseudouridine synthase"/>
    <property type="match status" value="1"/>
</dbReference>
<keyword evidence="2" id="KW-1185">Reference proteome</keyword>
<dbReference type="Proteomes" id="UP000494040">
    <property type="component" value="Unassembled WGS sequence"/>
</dbReference>
<dbReference type="OrthoDB" id="428658at2759"/>
<dbReference type="InterPro" id="IPR020103">
    <property type="entry name" value="PsdUridine_synth_cat_dom_sf"/>
</dbReference>
<dbReference type="GO" id="GO:0009982">
    <property type="term" value="F:pseudouridine synthase activity"/>
    <property type="evidence" value="ECO:0007669"/>
    <property type="project" value="InterPro"/>
</dbReference>
<evidence type="ECO:0000313" key="2">
    <source>
        <dbReference type="Proteomes" id="UP000494040"/>
    </source>
</evidence>
<sequence>MIFQNKLFSVLRNSVRCQHIYKTSYCPSSELAERLCNNLIYNENGIVVFNKPYGVSFALSDPPDRKTSEPNEVSLKTMLPHIKKILGYPTLLSAKVPEKYTSGVAIFCTDENTVLKVKTALTKMRSLATPQDNYIAVVVGSPTSYQGEFKGGITLKQSLVNKKQKKGMLVTTYSKKSAKRGDVSSVIIHYHTINSSDHASLVSVSTTRNRWYCVRTFLSTNLLCPVLGDNIFGSRVKTVLGSPVLVDILSQTTLSPQKLPQEIKKRLDIVDRKDLMVPLHLHLNKTLIHNFNNKELIEFNADPPDTFKWTCERLELNLV</sequence>